<evidence type="ECO:0000313" key="5">
    <source>
        <dbReference type="Proteomes" id="UP001189429"/>
    </source>
</evidence>
<feature type="region of interest" description="Disordered" evidence="2">
    <location>
        <begin position="1133"/>
        <end position="1214"/>
    </location>
</feature>
<dbReference type="InterPro" id="IPR013103">
    <property type="entry name" value="RVT_2"/>
</dbReference>
<evidence type="ECO:0000256" key="1">
    <source>
        <dbReference type="SAM" id="Coils"/>
    </source>
</evidence>
<dbReference type="Gene3D" id="3.30.420.10">
    <property type="entry name" value="Ribonuclease H-like superfamily/Ribonuclease H"/>
    <property type="match status" value="1"/>
</dbReference>
<name>A0ABN9Y7I7_9DINO</name>
<dbReference type="CDD" id="cd09272">
    <property type="entry name" value="RNase_HI_RT_Ty1"/>
    <property type="match status" value="1"/>
</dbReference>
<feature type="region of interest" description="Disordered" evidence="2">
    <location>
        <begin position="109"/>
        <end position="144"/>
    </location>
</feature>
<evidence type="ECO:0000256" key="2">
    <source>
        <dbReference type="SAM" id="MobiDB-lite"/>
    </source>
</evidence>
<comment type="caution">
    <text evidence="4">The sequence shown here is derived from an EMBL/GenBank/DDBJ whole genome shotgun (WGS) entry which is preliminary data.</text>
</comment>
<dbReference type="Proteomes" id="UP001189429">
    <property type="component" value="Unassembled WGS sequence"/>
</dbReference>
<feature type="compositionally biased region" description="Basic and acidic residues" evidence="2">
    <location>
        <begin position="1140"/>
        <end position="1167"/>
    </location>
</feature>
<dbReference type="InterPro" id="IPR036397">
    <property type="entry name" value="RNaseH_sf"/>
</dbReference>
<feature type="compositionally biased region" description="Low complexity" evidence="2">
    <location>
        <begin position="109"/>
        <end position="126"/>
    </location>
</feature>
<dbReference type="EMBL" id="CAUYUJ010022044">
    <property type="protein sequence ID" value="CAK0908597.1"/>
    <property type="molecule type" value="Genomic_DNA"/>
</dbReference>
<feature type="compositionally biased region" description="Basic and acidic residues" evidence="2">
    <location>
        <begin position="511"/>
        <end position="536"/>
    </location>
</feature>
<feature type="domain" description="Reverse transcriptase Ty1/copia-type" evidence="3">
    <location>
        <begin position="1318"/>
        <end position="1437"/>
    </location>
</feature>
<keyword evidence="5" id="KW-1185">Reference proteome</keyword>
<reference evidence="4" key="1">
    <citation type="submission" date="2023-10" db="EMBL/GenBank/DDBJ databases">
        <authorList>
            <person name="Chen Y."/>
            <person name="Shah S."/>
            <person name="Dougan E. K."/>
            <person name="Thang M."/>
            <person name="Chan C."/>
        </authorList>
    </citation>
    <scope>NUCLEOTIDE SEQUENCE [LARGE SCALE GENOMIC DNA]</scope>
</reference>
<feature type="coiled-coil region" evidence="1">
    <location>
        <begin position="148"/>
        <end position="175"/>
    </location>
</feature>
<proteinExistence type="predicted"/>
<gene>
    <name evidence="4" type="ORF">PCOR1329_LOCUS83230</name>
</gene>
<organism evidence="4 5">
    <name type="scientific">Prorocentrum cordatum</name>
    <dbReference type="NCBI Taxonomy" id="2364126"/>
    <lineage>
        <taxon>Eukaryota</taxon>
        <taxon>Sar</taxon>
        <taxon>Alveolata</taxon>
        <taxon>Dinophyceae</taxon>
        <taxon>Prorocentrales</taxon>
        <taxon>Prorocentraceae</taxon>
        <taxon>Prorocentrum</taxon>
    </lineage>
</organism>
<feature type="region of interest" description="Disordered" evidence="2">
    <location>
        <begin position="508"/>
        <end position="542"/>
    </location>
</feature>
<evidence type="ECO:0000259" key="3">
    <source>
        <dbReference type="Pfam" id="PF07727"/>
    </source>
</evidence>
<evidence type="ECO:0000313" key="4">
    <source>
        <dbReference type="EMBL" id="CAK0908597.1"/>
    </source>
</evidence>
<sequence>MACSDVIVGPSVVCDICLTDVNSHCMQPWQGHAVCFACFADRDVAYGRRQAAWSSGLAGQVGRSVAFGAQIAGQAVGATLGTAATGMQRLAVGAAAGARQTWAAGTMMPLPAQPQLPDQPSAAAAERAGRADAPDAGQDLQRPPSSAIDLQLAELRELRMEAQRLSRRSEQLEAERRWQRRPRTKQQSHLAEFRCLALRRQLALMAFLSRRCRPADCRPGCLRSAGGPLDGQAGLQAGRQEDTEVVAMEEVSEDLPEVQVVLAVIQGVADGADEQHRGTAFGLETVLAKLKDGDVPKLAFVAGVNKAHAFEESREAHYLSRGPLERPIVKPNAEWFGADCQSLSIELRLRPLLLDSVPEQVQSGAPATRQTSVTELLFGIMVEAGPGTLRDRKLAPREVGRRDNKAAALALCYQELNSWKFSLTRLQRLGTAAPGPVTQLATLRGIVKGMAEAGANFQCRMFAWEMQHGISGASQGSQQQMEEFWRYLAAEVRELCDAPQGKGVKALAATREAKEAKGGGKQGKPDAKGGKPDARAKAKAKAKPAAMAATGCKETRRFFDSKAGCKSGATCTRHHRKLEVSEGNCSYCGAEDHDKALQQVVMDAAAASLFPISAAAAAAGPAWQVDLRAARALLGGSGRRRLLADTGATRELQHLRPNWRPPAPCQRVDLARATGQQAGVLMGAGEVVYVHSPTELQALFPIGAYVAELSLDLQRGRDRARALLPGQGAIELELEGATAHIYEDDAQRLRAMRQQLRTRAGARMLAAHFDVVVAAVQRLSLEEHKRRGHPSFRPDCYKRRLAAGRTRAHWRLDAPTRPGGQLSVDISGPHPAGLWPGALPEGRPKTARYFVLCAYAVMTASERAAAAGAEQRARDAAGAPPLAAAGVGERPADQGGQAAAAAAGQPLAADDAVAMVTRASALPAVAAVPADGPVGEEGVQTWYYVIPIAGKHTAEVLAALRLMIAQVELEFQARVARRVHADQARGFSGPKVSAALATQGIVVTSTPGHEADNNPRAERGVGIIKQRGRAMLMTMDAADREQPWPASVVHAAPLQRREAQEKPIGRPIFGQPVTCRIKQVPQFAFAPRAVPRRFFGMRDFVSGASLVGHKVAQNGLERWELETSSSFVVDVVPGGGARQEVNEHGDQEEEKHDQEQQDSHEEQHNIQEEEEEHGNQEESEDLNPLRGRSRAPPAWGHIVGARATTGAARARRPTSRMTIGAAAAAAADSDSDGAPDFVEIIKDSGMQPVSMTELRNAIGTERDEWKLAMEAELASFAEKEVFETLTESENMQVRTKDALPMKGVAGIKAPDASDLAQRRRKKFRGVVCGNFQKQVPGEVVFTSNVEILRVGSALAIASSCGWALKALDVSTAFLNAPLPEEAGEVLARPPGILSSYGLAGRDEVWRAKKGICGLRIAPRAWGLKRGRQMRAMRFEVNGAQCRLVQSRCDACVWNIVEGAPTKTESEQKSLGLALVYVGDFLLAGAPDAIMAVEAVVMATGTRSVQSLIDHAAYLEDILSGWRMTNANACGAISIEPLGEELDAEPELCDVRLAQKLGGGLLRLSGRARPDIAFAWALRLGKRIMWHLLGTRRHGLFFQAVRGDGNGLELRAFADASFETECSQTGVAVRPGECLIDWRSVKQAQVARSTAEAEIAALAMGLVMLEGAEASLASMMAQVPLPRMRGDSVASLCLARGQGSWRTRALSNRASALRSRVESETLLLDHVRSNEQRADGPTKIFSVPAMARIRGHFGIRVL</sequence>
<accession>A0ABN9Y7I7</accession>
<keyword evidence="1" id="KW-0175">Coiled coil</keyword>
<dbReference type="Pfam" id="PF07727">
    <property type="entry name" value="RVT_2"/>
    <property type="match status" value="1"/>
</dbReference>
<protein>
    <recommendedName>
        <fullName evidence="3">Reverse transcriptase Ty1/copia-type domain-containing protein</fullName>
    </recommendedName>
</protein>
<feature type="compositionally biased region" description="Acidic residues" evidence="2">
    <location>
        <begin position="1168"/>
        <end position="1181"/>
    </location>
</feature>